<dbReference type="AlphaFoldDB" id="J9PPU8"/>
<dbReference type="GeneID" id="13824914"/>
<keyword evidence="7 17" id="KW-0812">Transmembrane</keyword>
<keyword evidence="15 17" id="KW-0472">Membrane</keyword>
<geneLocation type="mitochondrion" evidence="19"/>
<name>J9PPU8_9BILA</name>
<feature type="transmembrane region" description="Helical" evidence="17">
    <location>
        <begin position="202"/>
        <end position="222"/>
    </location>
</feature>
<keyword evidence="13 17" id="KW-0830">Ubiquinone</keyword>
<proteinExistence type="inferred from homology"/>
<comment type="function">
    <text evidence="17">Core subunit of the mitochondrial membrane respiratory chain NADH dehydrogenase (Complex I) which catalyzes electron transfer from NADH through the respiratory chain, using ubiquinone as an electron acceptor. Essential for the catalytic activity and assembly of complex I.</text>
</comment>
<evidence type="ECO:0000256" key="12">
    <source>
        <dbReference type="ARBA" id="ARBA00023027"/>
    </source>
</evidence>
<keyword evidence="5" id="KW-0813">Transport</keyword>
<feature type="domain" description="NADH:quinone oxidoreductase/Mrp antiporter transmembrane" evidence="18">
    <location>
        <begin position="24"/>
        <end position="272"/>
    </location>
</feature>
<dbReference type="PANTHER" id="PTHR46552:SF1">
    <property type="entry name" value="NADH-UBIQUINONE OXIDOREDUCTASE CHAIN 2"/>
    <property type="match status" value="1"/>
</dbReference>
<dbReference type="RefSeq" id="YP_006883115.1">
    <property type="nucleotide sequence ID" value="NC_018761.1"/>
</dbReference>
<evidence type="ECO:0000256" key="1">
    <source>
        <dbReference type="ARBA" id="ARBA00004448"/>
    </source>
</evidence>
<comment type="catalytic activity">
    <reaction evidence="16 17">
        <text>a ubiquinone + NADH + 5 H(+)(in) = a ubiquinol + NAD(+) + 4 H(+)(out)</text>
        <dbReference type="Rhea" id="RHEA:29091"/>
        <dbReference type="Rhea" id="RHEA-COMP:9565"/>
        <dbReference type="Rhea" id="RHEA-COMP:9566"/>
        <dbReference type="ChEBI" id="CHEBI:15378"/>
        <dbReference type="ChEBI" id="CHEBI:16389"/>
        <dbReference type="ChEBI" id="CHEBI:17976"/>
        <dbReference type="ChEBI" id="CHEBI:57540"/>
        <dbReference type="ChEBI" id="CHEBI:57945"/>
        <dbReference type="EC" id="7.1.1.2"/>
    </reaction>
</comment>
<evidence type="ECO:0000256" key="8">
    <source>
        <dbReference type="ARBA" id="ARBA00022792"/>
    </source>
</evidence>
<keyword evidence="12 17" id="KW-0520">NAD</keyword>
<evidence type="ECO:0000259" key="18">
    <source>
        <dbReference type="Pfam" id="PF00361"/>
    </source>
</evidence>
<dbReference type="GO" id="GO:0008137">
    <property type="term" value="F:NADH dehydrogenase (ubiquinone) activity"/>
    <property type="evidence" value="ECO:0007669"/>
    <property type="project" value="UniProtKB-EC"/>
</dbReference>
<dbReference type="InterPro" id="IPR001750">
    <property type="entry name" value="ND/Mrp_TM"/>
</dbReference>
<evidence type="ECO:0000256" key="16">
    <source>
        <dbReference type="ARBA" id="ARBA00049551"/>
    </source>
</evidence>
<organism evidence="19">
    <name type="scientific">Phoronopsis harmeri</name>
    <dbReference type="NCBI Taxonomy" id="490051"/>
    <lineage>
        <taxon>Eukaryota</taxon>
        <taxon>Metazoa</taxon>
        <taxon>Spiralia</taxon>
        <taxon>Lophotrochozoa</taxon>
        <taxon>Phoronida</taxon>
        <taxon>Phoronidae</taxon>
        <taxon>Phoronopsis</taxon>
    </lineage>
</organism>
<feature type="transmembrane region" description="Helical" evidence="17">
    <location>
        <begin position="175"/>
        <end position="196"/>
    </location>
</feature>
<dbReference type="PRINTS" id="PR01436">
    <property type="entry name" value="NADHDHGNASE2"/>
</dbReference>
<reference evidence="19" key="1">
    <citation type="submission" date="2011-10" db="EMBL/GenBank/DDBJ databases">
        <title>Complete mitochondrial genome of Phoronopsis harmeri.</title>
        <authorList>
            <person name="Lesny P."/>
            <person name="Grobe P."/>
            <person name="Podsiadlowski L."/>
        </authorList>
    </citation>
    <scope>NUCLEOTIDE SEQUENCE</scope>
</reference>
<evidence type="ECO:0000256" key="10">
    <source>
        <dbReference type="ARBA" id="ARBA00022982"/>
    </source>
</evidence>
<evidence type="ECO:0000256" key="6">
    <source>
        <dbReference type="ARBA" id="ARBA00022660"/>
    </source>
</evidence>
<feature type="transmembrane region" description="Helical" evidence="17">
    <location>
        <begin position="58"/>
        <end position="80"/>
    </location>
</feature>
<comment type="similarity">
    <text evidence="2 17">Belongs to the complex I subunit 2 family.</text>
</comment>
<dbReference type="PANTHER" id="PTHR46552">
    <property type="entry name" value="NADH-UBIQUINONE OXIDOREDUCTASE CHAIN 2"/>
    <property type="match status" value="1"/>
</dbReference>
<evidence type="ECO:0000256" key="15">
    <source>
        <dbReference type="ARBA" id="ARBA00023136"/>
    </source>
</evidence>
<evidence type="ECO:0000256" key="13">
    <source>
        <dbReference type="ARBA" id="ARBA00023075"/>
    </source>
</evidence>
<evidence type="ECO:0000256" key="4">
    <source>
        <dbReference type="ARBA" id="ARBA00021008"/>
    </source>
</evidence>
<evidence type="ECO:0000256" key="5">
    <source>
        <dbReference type="ARBA" id="ARBA00022448"/>
    </source>
</evidence>
<dbReference type="GO" id="GO:0005743">
    <property type="term" value="C:mitochondrial inner membrane"/>
    <property type="evidence" value="ECO:0007669"/>
    <property type="project" value="UniProtKB-SubCell"/>
</dbReference>
<keyword evidence="10 17" id="KW-0249">Electron transport</keyword>
<dbReference type="EMBL" id="JN832704">
    <property type="protein sequence ID" value="AES86295.1"/>
    <property type="molecule type" value="Genomic_DNA"/>
</dbReference>
<evidence type="ECO:0000313" key="19">
    <source>
        <dbReference type="EMBL" id="AES86295.1"/>
    </source>
</evidence>
<comment type="subcellular location">
    <subcellularLocation>
        <location evidence="1 17">Mitochondrion inner membrane</location>
        <topology evidence="1 17">Multi-pass membrane protein</topology>
    </subcellularLocation>
</comment>
<evidence type="ECO:0000256" key="11">
    <source>
        <dbReference type="ARBA" id="ARBA00022989"/>
    </source>
</evidence>
<feature type="transmembrane region" description="Helical" evidence="17">
    <location>
        <begin position="242"/>
        <end position="262"/>
    </location>
</feature>
<dbReference type="CTD" id="4536"/>
<dbReference type="GO" id="GO:0006120">
    <property type="term" value="P:mitochondrial electron transport, NADH to ubiquinone"/>
    <property type="evidence" value="ECO:0007669"/>
    <property type="project" value="InterPro"/>
</dbReference>
<gene>
    <name evidence="19" type="primary">ND2</name>
</gene>
<protein>
    <recommendedName>
        <fullName evidence="4 17">NADH-ubiquinone oxidoreductase chain 2</fullName>
        <ecNumber evidence="3 17">7.1.1.2</ecNumber>
    </recommendedName>
</protein>
<keyword evidence="9 17" id="KW-1278">Translocase</keyword>
<feature type="transmembrane region" description="Helical" evidence="17">
    <location>
        <begin position="127"/>
        <end position="146"/>
    </location>
</feature>
<feature type="transmembrane region" description="Helical" evidence="17">
    <location>
        <begin position="95"/>
        <end position="115"/>
    </location>
</feature>
<evidence type="ECO:0000256" key="9">
    <source>
        <dbReference type="ARBA" id="ARBA00022967"/>
    </source>
</evidence>
<evidence type="ECO:0000256" key="14">
    <source>
        <dbReference type="ARBA" id="ARBA00023128"/>
    </source>
</evidence>
<feature type="transmembrane region" description="Helical" evidence="17">
    <location>
        <begin position="319"/>
        <end position="341"/>
    </location>
</feature>
<feature type="transmembrane region" description="Helical" evidence="17">
    <location>
        <begin position="152"/>
        <end position="170"/>
    </location>
</feature>
<evidence type="ECO:0000256" key="17">
    <source>
        <dbReference type="RuleBase" id="RU003403"/>
    </source>
</evidence>
<keyword evidence="6 17" id="KW-0679">Respiratory chain</keyword>
<dbReference type="Pfam" id="PF00361">
    <property type="entry name" value="Proton_antipo_M"/>
    <property type="match status" value="1"/>
</dbReference>
<dbReference type="InterPro" id="IPR003917">
    <property type="entry name" value="NADH_UbQ_OxRdtase_chain2"/>
</dbReference>
<dbReference type="EC" id="7.1.1.2" evidence="3 17"/>
<sequence>MAFLPTISTFFSILCFSIVFCLSSSHWFGVWLGLELNMISFIVLSMSEKSLNSSESAIKYFLLQALGSGLFVLGSCLSYASSGSWLISSLSGPDSLLILSGLGLKLGAAPFHFWVPSVMNSLSWYNALVLSSLQKIAPLLFILVLFPNFSMLFMLILSASGALVGGIGGLNQTQILALLGYSSIGHLGWIMGLSLVSLYFSIFYFLLYLITVTVVFCLLKTFNTNKVKSFSLKEKMNSSMQVPFFICLLSLGGLPPLLGFFPKMVGFKLLSENLFSFLLGLLILGSLMSLFYYLNLFFNSYMSSMSAQKQSEMFLVSNFNSLLSALTVIFCLSGLMFMEIFSF</sequence>
<feature type="transmembrane region" description="Helical" evidence="17">
    <location>
        <begin position="274"/>
        <end position="298"/>
    </location>
</feature>
<evidence type="ECO:0000256" key="7">
    <source>
        <dbReference type="ARBA" id="ARBA00022692"/>
    </source>
</evidence>
<keyword evidence="8 17" id="KW-0999">Mitochondrion inner membrane</keyword>
<evidence type="ECO:0000256" key="2">
    <source>
        <dbReference type="ARBA" id="ARBA00007012"/>
    </source>
</evidence>
<evidence type="ECO:0000256" key="3">
    <source>
        <dbReference type="ARBA" id="ARBA00012944"/>
    </source>
</evidence>
<accession>J9PPU8</accession>
<keyword evidence="11 17" id="KW-1133">Transmembrane helix</keyword>
<dbReference type="InterPro" id="IPR050175">
    <property type="entry name" value="Complex_I_Subunit_2"/>
</dbReference>
<keyword evidence="14 17" id="KW-0496">Mitochondrion</keyword>